<keyword evidence="1" id="KW-0812">Transmembrane</keyword>
<protein>
    <submittedName>
        <fullName evidence="2">Uncharacterized protein</fullName>
    </submittedName>
</protein>
<sequence>MKILMFFILVIAGIVLIPDSWVSSFVGHYIPIHGDGEEAMADFAFTVVCTKAVLSAAIALPLMCIYQKVR</sequence>
<accession>A0A1W6B8K9</accession>
<organism evidence="2 3">
    <name type="scientific">Pantoea alhagi</name>
    <dbReference type="NCBI Taxonomy" id="1891675"/>
    <lineage>
        <taxon>Bacteria</taxon>
        <taxon>Pseudomonadati</taxon>
        <taxon>Pseudomonadota</taxon>
        <taxon>Gammaproteobacteria</taxon>
        <taxon>Enterobacterales</taxon>
        <taxon>Erwiniaceae</taxon>
        <taxon>Pantoea</taxon>
    </lineage>
</organism>
<evidence type="ECO:0000256" key="1">
    <source>
        <dbReference type="SAM" id="Phobius"/>
    </source>
</evidence>
<feature type="transmembrane region" description="Helical" evidence="1">
    <location>
        <begin position="43"/>
        <end position="66"/>
    </location>
</feature>
<dbReference type="AlphaFoldDB" id="A0A1W6B8K9"/>
<dbReference type="RefSeq" id="WP_157130196.1">
    <property type="nucleotide sequence ID" value="NZ_CP019706.1"/>
</dbReference>
<dbReference type="STRING" id="1891675.B1H58_16175"/>
<dbReference type="Proteomes" id="UP000192900">
    <property type="component" value="Chromosome"/>
</dbReference>
<keyword evidence="1" id="KW-0472">Membrane</keyword>
<gene>
    <name evidence="2" type="ORF">B1H58_16175</name>
</gene>
<keyword evidence="1" id="KW-1133">Transmembrane helix</keyword>
<evidence type="ECO:0000313" key="2">
    <source>
        <dbReference type="EMBL" id="ARJ43422.1"/>
    </source>
</evidence>
<dbReference type="OrthoDB" id="6630540at2"/>
<proteinExistence type="predicted"/>
<dbReference type="EMBL" id="CP019706">
    <property type="protein sequence ID" value="ARJ43422.1"/>
    <property type="molecule type" value="Genomic_DNA"/>
</dbReference>
<name>A0A1W6B8K9_9GAMM</name>
<reference evidence="2 3" key="1">
    <citation type="submission" date="2017-02" db="EMBL/GenBank/DDBJ databases">
        <title>Complete genome sequence of the drought resistance-promoting endophyte Pantoea alhagi LTYR-11Z.</title>
        <authorList>
            <person name="Zhang L."/>
        </authorList>
    </citation>
    <scope>NUCLEOTIDE SEQUENCE [LARGE SCALE GENOMIC DNA]</scope>
    <source>
        <strain evidence="2 3">LTYR-11Z</strain>
    </source>
</reference>
<keyword evidence="3" id="KW-1185">Reference proteome</keyword>
<dbReference type="KEGG" id="palh:B1H58_16175"/>
<evidence type="ECO:0000313" key="3">
    <source>
        <dbReference type="Proteomes" id="UP000192900"/>
    </source>
</evidence>